<evidence type="ECO:0000313" key="3">
    <source>
        <dbReference type="Proteomes" id="UP001165122"/>
    </source>
</evidence>
<evidence type="ECO:0000313" key="2">
    <source>
        <dbReference type="EMBL" id="GMI17825.1"/>
    </source>
</evidence>
<proteinExistence type="predicted"/>
<protein>
    <submittedName>
        <fullName evidence="2">Uncharacterized protein</fullName>
    </submittedName>
</protein>
<dbReference type="Proteomes" id="UP001165122">
    <property type="component" value="Unassembled WGS sequence"/>
</dbReference>
<dbReference type="OrthoDB" id="10347764at2759"/>
<organism evidence="2 3">
    <name type="scientific">Triparma laevis f. longispina</name>
    <dbReference type="NCBI Taxonomy" id="1714387"/>
    <lineage>
        <taxon>Eukaryota</taxon>
        <taxon>Sar</taxon>
        <taxon>Stramenopiles</taxon>
        <taxon>Ochrophyta</taxon>
        <taxon>Bolidophyceae</taxon>
        <taxon>Parmales</taxon>
        <taxon>Triparmaceae</taxon>
        <taxon>Triparma</taxon>
    </lineage>
</organism>
<dbReference type="EMBL" id="BRXW01000307">
    <property type="protein sequence ID" value="GMI17825.1"/>
    <property type="molecule type" value="Genomic_DNA"/>
</dbReference>
<name>A0A9W7L0E2_9STRA</name>
<sequence>MNFLTLESLPKMSSSISSSTSFAKAMSHASSCGREDHLATDFQAVLAYLSTEHPPDIDKRESYDNPWSGISREEAWDLSLLRVRVGRVESLRRQELEGRGEAHDRRDGSPGGLFKLCVSPAQKRKDKWPAVRDELLSASFEELLAFVMRAFMENCGSDVDEAGVRDLEKSEMERSLEEQKEA</sequence>
<gene>
    <name evidence="2" type="ORF">TrLO_g1787</name>
</gene>
<dbReference type="AlphaFoldDB" id="A0A9W7L0E2"/>
<comment type="caution">
    <text evidence="2">The sequence shown here is derived from an EMBL/GenBank/DDBJ whole genome shotgun (WGS) entry which is preliminary data.</text>
</comment>
<reference evidence="3" key="1">
    <citation type="journal article" date="2023" name="Commun. Biol.">
        <title>Genome analysis of Parmales, the sister group of diatoms, reveals the evolutionary specialization of diatoms from phago-mixotrophs to photoautotrophs.</title>
        <authorList>
            <person name="Ban H."/>
            <person name="Sato S."/>
            <person name="Yoshikawa S."/>
            <person name="Yamada K."/>
            <person name="Nakamura Y."/>
            <person name="Ichinomiya M."/>
            <person name="Sato N."/>
            <person name="Blanc-Mathieu R."/>
            <person name="Endo H."/>
            <person name="Kuwata A."/>
            <person name="Ogata H."/>
        </authorList>
    </citation>
    <scope>NUCLEOTIDE SEQUENCE [LARGE SCALE GENOMIC DNA]</scope>
    <source>
        <strain evidence="3">NIES 3700</strain>
    </source>
</reference>
<keyword evidence="3" id="KW-1185">Reference proteome</keyword>
<accession>A0A9W7L0E2</accession>
<evidence type="ECO:0000256" key="1">
    <source>
        <dbReference type="SAM" id="MobiDB-lite"/>
    </source>
</evidence>
<feature type="region of interest" description="Disordered" evidence="1">
    <location>
        <begin position="162"/>
        <end position="182"/>
    </location>
</feature>